<dbReference type="PROSITE" id="PS51831">
    <property type="entry name" value="HD"/>
    <property type="match status" value="1"/>
</dbReference>
<organism evidence="2 3">
    <name type="scientific">Shouchella miscanthi</name>
    <dbReference type="NCBI Taxonomy" id="2598861"/>
    <lineage>
        <taxon>Bacteria</taxon>
        <taxon>Bacillati</taxon>
        <taxon>Bacillota</taxon>
        <taxon>Bacilli</taxon>
        <taxon>Bacillales</taxon>
        <taxon>Bacillaceae</taxon>
        <taxon>Shouchella</taxon>
    </lineage>
</organism>
<dbReference type="Pfam" id="PF01966">
    <property type="entry name" value="HD"/>
    <property type="match status" value="1"/>
</dbReference>
<dbReference type="PANTHER" id="PTHR33594:SF1">
    <property type="entry name" value="HD_PDEASE DOMAIN-CONTAINING PROTEIN"/>
    <property type="match status" value="1"/>
</dbReference>
<dbReference type="Proteomes" id="UP001341820">
    <property type="component" value="Unassembled WGS sequence"/>
</dbReference>
<dbReference type="Gene3D" id="1.20.58.1910">
    <property type="match status" value="1"/>
</dbReference>
<feature type="domain" description="HD" evidence="1">
    <location>
        <begin position="22"/>
        <end position="121"/>
    </location>
</feature>
<accession>A0ABU6NMC5</accession>
<comment type="caution">
    <text evidence="2">The sequence shown here is derived from an EMBL/GenBank/DDBJ whole genome shotgun (WGS) entry which is preliminary data.</text>
</comment>
<sequence>MILQHTENWVRQRLAKDTTGHDWFHTERVRNVAKTLARVEEADSFIVEMAALLHDTIDDKLVANEEQAIQEVVHFLKEQHLEKKQVDHILEIIQSISFSKGMELRTIEAKIVQDADRLDAMGAIGIARTFQYSGSKQQAIYDPAIAVREEMTKNEYRNGETSAINHFYEKLLKLKDKLHTHAAKELAEKRHHYMEQFLTQFSLEWEGKA</sequence>
<dbReference type="Gene3D" id="1.10.472.50">
    <property type="entry name" value="HD-domain/PDEase-like"/>
    <property type="match status" value="1"/>
</dbReference>
<gene>
    <name evidence="2" type="ORF">P5F74_14430</name>
</gene>
<proteinExistence type="predicted"/>
<dbReference type="SUPFAM" id="SSF109604">
    <property type="entry name" value="HD-domain/PDEase-like"/>
    <property type="match status" value="1"/>
</dbReference>
<dbReference type="SMART" id="SM00471">
    <property type="entry name" value="HDc"/>
    <property type="match status" value="1"/>
</dbReference>
<protein>
    <submittedName>
        <fullName evidence="2">HD domain-containing protein</fullName>
    </submittedName>
</protein>
<evidence type="ECO:0000259" key="1">
    <source>
        <dbReference type="PROSITE" id="PS51831"/>
    </source>
</evidence>
<reference evidence="2 3" key="1">
    <citation type="submission" date="2023-03" db="EMBL/GenBank/DDBJ databases">
        <title>Bacillus Genome Sequencing.</title>
        <authorList>
            <person name="Dunlap C."/>
        </authorList>
    </citation>
    <scope>NUCLEOTIDE SEQUENCE [LARGE SCALE GENOMIC DNA]</scope>
    <source>
        <strain evidence="2 3">B-4107</strain>
    </source>
</reference>
<evidence type="ECO:0000313" key="2">
    <source>
        <dbReference type="EMBL" id="MED4129336.1"/>
    </source>
</evidence>
<dbReference type="CDD" id="cd00077">
    <property type="entry name" value="HDc"/>
    <property type="match status" value="1"/>
</dbReference>
<dbReference type="RefSeq" id="WP_144558409.1">
    <property type="nucleotide sequence ID" value="NZ_CP042163.1"/>
</dbReference>
<evidence type="ECO:0000313" key="3">
    <source>
        <dbReference type="Proteomes" id="UP001341820"/>
    </source>
</evidence>
<dbReference type="PANTHER" id="PTHR33594">
    <property type="entry name" value="SUPERFAMILY HYDROLASE, PUTATIVE (AFU_ORTHOLOGUE AFUA_1G03035)-RELATED"/>
    <property type="match status" value="1"/>
</dbReference>
<dbReference type="InterPro" id="IPR006674">
    <property type="entry name" value="HD_domain"/>
</dbReference>
<keyword evidence="3" id="KW-1185">Reference proteome</keyword>
<dbReference type="InterPro" id="IPR003607">
    <property type="entry name" value="HD/PDEase_dom"/>
</dbReference>
<dbReference type="EMBL" id="JAROAS010000029">
    <property type="protein sequence ID" value="MED4129336.1"/>
    <property type="molecule type" value="Genomic_DNA"/>
</dbReference>
<name>A0ABU6NMC5_9BACI</name>